<organism evidence="2 3">
    <name type="scientific">Prorocentrum cordatum</name>
    <dbReference type="NCBI Taxonomy" id="2364126"/>
    <lineage>
        <taxon>Eukaryota</taxon>
        <taxon>Sar</taxon>
        <taxon>Alveolata</taxon>
        <taxon>Dinophyceae</taxon>
        <taxon>Prorocentrales</taxon>
        <taxon>Prorocentraceae</taxon>
        <taxon>Prorocentrum</taxon>
    </lineage>
</organism>
<proteinExistence type="predicted"/>
<dbReference type="EMBL" id="CAUYUJ010017649">
    <property type="protein sequence ID" value="CAK0876617.1"/>
    <property type="molecule type" value="Genomic_DNA"/>
</dbReference>
<sequence>MATYSAVLPARARLGSVLPARARLGSSLTARVRPGSSSTPRWGGGLPSSSSLPSSSARTTCSGEGSPSIWDANLRMRPGTGEGRSASSACAAATCCTAFP</sequence>
<accession>A0ABN9VVM9</accession>
<evidence type="ECO:0000313" key="3">
    <source>
        <dbReference type="Proteomes" id="UP001189429"/>
    </source>
</evidence>
<name>A0ABN9VVM9_9DINO</name>
<feature type="compositionally biased region" description="Low complexity" evidence="1">
    <location>
        <begin position="47"/>
        <end position="56"/>
    </location>
</feature>
<reference evidence="2" key="1">
    <citation type="submission" date="2023-10" db="EMBL/GenBank/DDBJ databases">
        <authorList>
            <person name="Chen Y."/>
            <person name="Shah S."/>
            <person name="Dougan E. K."/>
            <person name="Thang M."/>
            <person name="Chan C."/>
        </authorList>
    </citation>
    <scope>NUCLEOTIDE SEQUENCE [LARGE SCALE GENOMIC DNA]</scope>
</reference>
<protein>
    <submittedName>
        <fullName evidence="2">Uncharacterized protein</fullName>
    </submittedName>
</protein>
<keyword evidence="3" id="KW-1185">Reference proteome</keyword>
<gene>
    <name evidence="2" type="ORF">PCOR1329_LOCUS60922</name>
</gene>
<evidence type="ECO:0000256" key="1">
    <source>
        <dbReference type="SAM" id="MobiDB-lite"/>
    </source>
</evidence>
<feature type="region of interest" description="Disordered" evidence="1">
    <location>
        <begin position="26"/>
        <end position="91"/>
    </location>
</feature>
<comment type="caution">
    <text evidence="2">The sequence shown here is derived from an EMBL/GenBank/DDBJ whole genome shotgun (WGS) entry which is preliminary data.</text>
</comment>
<evidence type="ECO:0000313" key="2">
    <source>
        <dbReference type="EMBL" id="CAK0876617.1"/>
    </source>
</evidence>
<dbReference type="Proteomes" id="UP001189429">
    <property type="component" value="Unassembled WGS sequence"/>
</dbReference>